<comment type="subcellular location">
    <subcellularLocation>
        <location evidence="1">Cytoplasm</location>
        <location evidence="1">Cytoskeleton</location>
    </subcellularLocation>
</comment>
<evidence type="ECO:0000256" key="5">
    <source>
        <dbReference type="ARBA" id="ARBA00023212"/>
    </source>
</evidence>
<dbReference type="Pfam" id="PF06886">
    <property type="entry name" value="TPX2"/>
    <property type="match status" value="1"/>
</dbReference>
<evidence type="ECO:0000256" key="2">
    <source>
        <dbReference type="ARBA" id="ARBA00005885"/>
    </source>
</evidence>
<dbReference type="EMBL" id="LEKV01004343">
    <property type="protein sequence ID" value="KVH96254.1"/>
    <property type="molecule type" value="Genomic_DNA"/>
</dbReference>
<keyword evidence="9" id="KW-1185">Reference proteome</keyword>
<feature type="region of interest" description="Disordered" evidence="6">
    <location>
        <begin position="459"/>
        <end position="578"/>
    </location>
</feature>
<comment type="similarity">
    <text evidence="2">Belongs to the TPX2 family.</text>
</comment>
<evidence type="ECO:0000256" key="3">
    <source>
        <dbReference type="ARBA" id="ARBA00022490"/>
    </source>
</evidence>
<keyword evidence="5" id="KW-0206">Cytoskeleton</keyword>
<dbReference type="Gramene" id="KVH96254">
    <property type="protein sequence ID" value="KVH96254"/>
    <property type="gene ID" value="Ccrd_001660"/>
</dbReference>
<accession>A0A103XSW1</accession>
<dbReference type="OMA" id="CESDAME"/>
<evidence type="ECO:0000256" key="6">
    <source>
        <dbReference type="SAM" id="MobiDB-lite"/>
    </source>
</evidence>
<protein>
    <submittedName>
        <fullName evidence="8">TPX2, C-terminal domain-containing protein</fullName>
    </submittedName>
</protein>
<proteinExistence type="inferred from homology"/>
<evidence type="ECO:0000259" key="7">
    <source>
        <dbReference type="Pfam" id="PF06886"/>
    </source>
</evidence>
<keyword evidence="3" id="KW-0963">Cytoplasm</keyword>
<feature type="region of interest" description="Disordered" evidence="6">
    <location>
        <begin position="243"/>
        <end position="278"/>
    </location>
</feature>
<evidence type="ECO:0000256" key="1">
    <source>
        <dbReference type="ARBA" id="ARBA00004245"/>
    </source>
</evidence>
<dbReference type="Proteomes" id="UP000243975">
    <property type="component" value="Unassembled WGS sequence"/>
</dbReference>
<feature type="domain" description="TPX2 C-terminal" evidence="7">
    <location>
        <begin position="404"/>
        <end position="476"/>
    </location>
</feature>
<feature type="compositionally biased region" description="Polar residues" evidence="6">
    <location>
        <begin position="77"/>
        <end position="94"/>
    </location>
</feature>
<feature type="compositionally biased region" description="Polar residues" evidence="6">
    <location>
        <begin position="245"/>
        <end position="254"/>
    </location>
</feature>
<evidence type="ECO:0000256" key="4">
    <source>
        <dbReference type="ARBA" id="ARBA00022701"/>
    </source>
</evidence>
<feature type="region of interest" description="Disordered" evidence="6">
    <location>
        <begin position="77"/>
        <end position="109"/>
    </location>
</feature>
<evidence type="ECO:0000313" key="8">
    <source>
        <dbReference type="EMBL" id="KVH96254.1"/>
    </source>
</evidence>
<sequence>MAGEIEEPFRLNFQADLLHSGSISFGRFESESLSWERRSIFSHNRYLEEVEKYSKPGTVTEKKAYFEAHFRRKALLKQNSSECQDGGESPTNRNNDLHDLEESGNGNEGGPYTYFGESLCSSGPSEYIKETEIDQHEKGDVEALYAENGNGSRHVACFFESPYNSGHDEDSIIQEFESQNYEFLSTATQDEPVINIVDFSVSVPEHVKLDEVHQSETEEVMVNSEESIDVTLNDEVVQVDVGSKANDSSLTCQTPEKDDDTSSRPRRMFSPKVKPASEKKLTMEKLNTKGIIDRFQKHDSNEASRGSMKPKTSESKGLLVKRTEKKSPRPASFLTCSGVTSKAEDAITSLKGKELRHKKSIVKDLRSEKAVTARSSLSDQSFPGVRPTVNRSSKAHITQSTAGFSFKTDQRAENRKEARNFYTKIAEKMQAKEVEINQVEAKTLEKQAAEMKQFRRSLNFKATPMPSFYNESAGVSDEHKVKPISTTTNQPRPRSHSMATRRDKNASKSCVPSDTRPSSSTSSTNRRSVKEQEKKNNTRLAKHKETEPRARHMVRKQTKDMHMGSSSKSGRLAVGVAS</sequence>
<keyword evidence="4" id="KW-0493">Microtubule</keyword>
<dbReference type="STRING" id="59895.A0A103XSW1"/>
<gene>
    <name evidence="8" type="ORF">Ccrd_001660</name>
</gene>
<organism evidence="8 9">
    <name type="scientific">Cynara cardunculus var. scolymus</name>
    <name type="common">Globe artichoke</name>
    <name type="synonym">Cynara scolymus</name>
    <dbReference type="NCBI Taxonomy" id="59895"/>
    <lineage>
        <taxon>Eukaryota</taxon>
        <taxon>Viridiplantae</taxon>
        <taxon>Streptophyta</taxon>
        <taxon>Embryophyta</taxon>
        <taxon>Tracheophyta</taxon>
        <taxon>Spermatophyta</taxon>
        <taxon>Magnoliopsida</taxon>
        <taxon>eudicotyledons</taxon>
        <taxon>Gunneridae</taxon>
        <taxon>Pentapetalae</taxon>
        <taxon>asterids</taxon>
        <taxon>campanulids</taxon>
        <taxon>Asterales</taxon>
        <taxon>Asteraceae</taxon>
        <taxon>Carduoideae</taxon>
        <taxon>Cardueae</taxon>
        <taxon>Carduinae</taxon>
        <taxon>Cynara</taxon>
    </lineage>
</organism>
<dbReference type="PANTHER" id="PTHR47067:SF23">
    <property type="entry name" value="TPX2 (TARGETING PROTEIN FOR XKLP2) PROTEIN FAMILY-RELATED"/>
    <property type="match status" value="1"/>
</dbReference>
<reference evidence="8 9" key="1">
    <citation type="journal article" date="2016" name="Sci. Rep.">
        <title>The genome sequence of the outbreeding globe artichoke constructed de novo incorporating a phase-aware low-pass sequencing strategy of F1 progeny.</title>
        <authorList>
            <person name="Scaglione D."/>
            <person name="Reyes-Chin-Wo S."/>
            <person name="Acquadro A."/>
            <person name="Froenicke L."/>
            <person name="Portis E."/>
            <person name="Beitel C."/>
            <person name="Tirone M."/>
            <person name="Mauro R."/>
            <person name="Lo Monaco A."/>
            <person name="Mauromicale G."/>
            <person name="Faccioli P."/>
            <person name="Cattivelli L."/>
            <person name="Rieseberg L."/>
            <person name="Michelmore R."/>
            <person name="Lanteri S."/>
        </authorList>
    </citation>
    <scope>NUCLEOTIDE SEQUENCE [LARGE SCALE GENOMIC DNA]</scope>
    <source>
        <strain evidence="8">2C</strain>
    </source>
</reference>
<evidence type="ECO:0000313" key="9">
    <source>
        <dbReference type="Proteomes" id="UP000243975"/>
    </source>
</evidence>
<dbReference type="GO" id="GO:0005874">
    <property type="term" value="C:microtubule"/>
    <property type="evidence" value="ECO:0007669"/>
    <property type="project" value="UniProtKB-KW"/>
</dbReference>
<dbReference type="InterPro" id="IPR044216">
    <property type="entry name" value="WDL7"/>
</dbReference>
<name>A0A103XSW1_CYNCS</name>
<feature type="region of interest" description="Disordered" evidence="6">
    <location>
        <begin position="294"/>
        <end position="333"/>
    </location>
</feature>
<feature type="compositionally biased region" description="Low complexity" evidence="6">
    <location>
        <begin position="513"/>
        <end position="526"/>
    </location>
</feature>
<comment type="caution">
    <text evidence="8">The sequence shown here is derived from an EMBL/GenBank/DDBJ whole genome shotgun (WGS) entry which is preliminary data.</text>
</comment>
<dbReference type="InterPro" id="IPR027329">
    <property type="entry name" value="TPX2_C"/>
</dbReference>
<dbReference type="PANTHER" id="PTHR47067">
    <property type="entry name" value="TPX2 (TARGETING PROTEIN FOR XKLP2) PROTEIN FAMILY-RELATED"/>
    <property type="match status" value="1"/>
</dbReference>
<dbReference type="AlphaFoldDB" id="A0A103XSW1"/>